<dbReference type="Proteomes" id="UP000800035">
    <property type="component" value="Unassembled WGS sequence"/>
</dbReference>
<protein>
    <recommendedName>
        <fullName evidence="2">PD-(D/E)XK nuclease-like domain-containing protein</fullName>
    </recommendedName>
</protein>
<feature type="region of interest" description="Disordered" evidence="1">
    <location>
        <begin position="24"/>
        <end position="121"/>
    </location>
</feature>
<dbReference type="InterPro" id="IPR046797">
    <property type="entry name" value="PDDEXK_12"/>
</dbReference>
<organism evidence="3 4">
    <name type="scientific">Byssothecium circinans</name>
    <dbReference type="NCBI Taxonomy" id="147558"/>
    <lineage>
        <taxon>Eukaryota</taxon>
        <taxon>Fungi</taxon>
        <taxon>Dikarya</taxon>
        <taxon>Ascomycota</taxon>
        <taxon>Pezizomycotina</taxon>
        <taxon>Dothideomycetes</taxon>
        <taxon>Pleosporomycetidae</taxon>
        <taxon>Pleosporales</taxon>
        <taxon>Massarineae</taxon>
        <taxon>Massarinaceae</taxon>
        <taxon>Byssothecium</taxon>
    </lineage>
</organism>
<reference evidence="3" key="1">
    <citation type="journal article" date="2020" name="Stud. Mycol.">
        <title>101 Dothideomycetes genomes: a test case for predicting lifestyles and emergence of pathogens.</title>
        <authorList>
            <person name="Haridas S."/>
            <person name="Albert R."/>
            <person name="Binder M."/>
            <person name="Bloem J."/>
            <person name="Labutti K."/>
            <person name="Salamov A."/>
            <person name="Andreopoulos B."/>
            <person name="Baker S."/>
            <person name="Barry K."/>
            <person name="Bills G."/>
            <person name="Bluhm B."/>
            <person name="Cannon C."/>
            <person name="Castanera R."/>
            <person name="Culley D."/>
            <person name="Daum C."/>
            <person name="Ezra D."/>
            <person name="Gonzalez J."/>
            <person name="Henrissat B."/>
            <person name="Kuo A."/>
            <person name="Liang C."/>
            <person name="Lipzen A."/>
            <person name="Lutzoni F."/>
            <person name="Magnuson J."/>
            <person name="Mondo S."/>
            <person name="Nolan M."/>
            <person name="Ohm R."/>
            <person name="Pangilinan J."/>
            <person name="Park H.-J."/>
            <person name="Ramirez L."/>
            <person name="Alfaro M."/>
            <person name="Sun H."/>
            <person name="Tritt A."/>
            <person name="Yoshinaga Y."/>
            <person name="Zwiers L.-H."/>
            <person name="Turgeon B."/>
            <person name="Goodwin S."/>
            <person name="Spatafora J."/>
            <person name="Crous P."/>
            <person name="Grigoriev I."/>
        </authorList>
    </citation>
    <scope>NUCLEOTIDE SEQUENCE</scope>
    <source>
        <strain evidence="3">CBS 675.92</strain>
    </source>
</reference>
<evidence type="ECO:0000313" key="3">
    <source>
        <dbReference type="EMBL" id="KAF1962894.1"/>
    </source>
</evidence>
<sequence>MVSGSPCIPQYDRISAWVASAPEFCLPLTPPPNDDSKPRPPPLKRKRAMSLPANTPASSSYRSDSPKRRRTDDTDDVQPEQSASQLGSETPLALNQRNTFSPPASRVSSSPKRSSSLTRETPIILRSAYPPVLVESLNGLKEAPPEHAERLGLAADLDRNDTRSAEELSTIWNEAKKIFLNARDCKDGGRDENAWCDDVVRPLVHLAIEFQSQSINPLYLSTIAAPSLSDSRRRKLMDRKTDYVLSYSHRHSNISALYRRLDAVNNREIGHTLDTFTKRTALFSGFEVKPASGDHIEAELQMSIWIAASLRKKQELT</sequence>
<gene>
    <name evidence="3" type="ORF">CC80DRAFT_530789</name>
</gene>
<feature type="compositionally biased region" description="Polar residues" evidence="1">
    <location>
        <begin position="52"/>
        <end position="63"/>
    </location>
</feature>
<feature type="compositionally biased region" description="Polar residues" evidence="1">
    <location>
        <begin position="79"/>
        <end position="100"/>
    </location>
</feature>
<feature type="domain" description="PD-(D/E)XK nuclease-like" evidence="2">
    <location>
        <begin position="161"/>
        <end position="316"/>
    </location>
</feature>
<keyword evidence="4" id="KW-1185">Reference proteome</keyword>
<dbReference type="EMBL" id="ML976978">
    <property type="protein sequence ID" value="KAF1962894.1"/>
    <property type="molecule type" value="Genomic_DNA"/>
</dbReference>
<evidence type="ECO:0000313" key="4">
    <source>
        <dbReference type="Proteomes" id="UP000800035"/>
    </source>
</evidence>
<evidence type="ECO:0000259" key="2">
    <source>
        <dbReference type="Pfam" id="PF20516"/>
    </source>
</evidence>
<proteinExistence type="predicted"/>
<feature type="compositionally biased region" description="Low complexity" evidence="1">
    <location>
        <begin position="101"/>
        <end position="116"/>
    </location>
</feature>
<name>A0A6A5UDW4_9PLEO</name>
<evidence type="ECO:0000256" key="1">
    <source>
        <dbReference type="SAM" id="MobiDB-lite"/>
    </source>
</evidence>
<dbReference type="AlphaFoldDB" id="A0A6A5UDW4"/>
<dbReference type="Pfam" id="PF20516">
    <property type="entry name" value="PDDEXK_12"/>
    <property type="match status" value="1"/>
</dbReference>
<accession>A0A6A5UDW4</accession>
<dbReference type="OrthoDB" id="3782435at2759"/>